<proteinExistence type="predicted"/>
<accession>A0AAD5TKE7</accession>
<dbReference type="EMBL" id="JADGJQ010000031">
    <property type="protein sequence ID" value="KAJ3177773.1"/>
    <property type="molecule type" value="Genomic_DNA"/>
</dbReference>
<dbReference type="Gene3D" id="3.30.2130.10">
    <property type="entry name" value="VC0802-like"/>
    <property type="match status" value="1"/>
</dbReference>
<sequence length="149" mass="15878">MSLTLLRHAAPLAIHRLPPTPANVSACTTALLATPPAAFRSLTITAEEVSLILPSSTPVPRAYEVDSISHDDSVSSTKTEAPWTAFQVAGTLDFSLVGILAQLVAPVKKAEISVFVVSTFDTDWVLVKEDMVARASEVWVHEGIAVEEA</sequence>
<reference evidence="2" key="1">
    <citation type="submission" date="2020-05" db="EMBL/GenBank/DDBJ databases">
        <title>Phylogenomic resolution of chytrid fungi.</title>
        <authorList>
            <person name="Stajich J.E."/>
            <person name="Amses K."/>
            <person name="Simmons R."/>
            <person name="Seto K."/>
            <person name="Myers J."/>
            <person name="Bonds A."/>
            <person name="Quandt C.A."/>
            <person name="Barry K."/>
            <person name="Liu P."/>
            <person name="Grigoriev I."/>
            <person name="Longcore J.E."/>
            <person name="James T.Y."/>
        </authorList>
    </citation>
    <scope>NUCLEOTIDE SEQUENCE</scope>
    <source>
        <strain evidence="2">JEL0379</strain>
    </source>
</reference>
<keyword evidence="3" id="KW-1185">Reference proteome</keyword>
<feature type="domain" description="CASTOR ACT" evidence="1">
    <location>
        <begin position="80"/>
        <end position="137"/>
    </location>
</feature>
<dbReference type="InterPro" id="IPR027795">
    <property type="entry name" value="CASTOR_ACT_dom"/>
</dbReference>
<evidence type="ECO:0000313" key="2">
    <source>
        <dbReference type="EMBL" id="KAJ3177773.1"/>
    </source>
</evidence>
<dbReference type="GO" id="GO:0046394">
    <property type="term" value="P:carboxylic acid biosynthetic process"/>
    <property type="evidence" value="ECO:0007669"/>
    <property type="project" value="UniProtKB-ARBA"/>
</dbReference>
<gene>
    <name evidence="2" type="ORF">HDU87_004295</name>
</gene>
<protein>
    <recommendedName>
        <fullName evidence="1">CASTOR ACT domain-containing protein</fullName>
    </recommendedName>
</protein>
<dbReference type="SUPFAM" id="SSF55021">
    <property type="entry name" value="ACT-like"/>
    <property type="match status" value="1"/>
</dbReference>
<dbReference type="PANTHER" id="PTHR31131:SF6">
    <property type="entry name" value="CASTOR ACT DOMAIN-CONTAINING PROTEIN"/>
    <property type="match status" value="1"/>
</dbReference>
<dbReference type="Proteomes" id="UP001212152">
    <property type="component" value="Unassembled WGS sequence"/>
</dbReference>
<evidence type="ECO:0000313" key="3">
    <source>
        <dbReference type="Proteomes" id="UP001212152"/>
    </source>
</evidence>
<dbReference type="GO" id="GO:0006520">
    <property type="term" value="P:amino acid metabolic process"/>
    <property type="evidence" value="ECO:0007669"/>
    <property type="project" value="UniProtKB-ARBA"/>
</dbReference>
<dbReference type="InterPro" id="IPR051719">
    <property type="entry name" value="CASTOR_mTORC1"/>
</dbReference>
<dbReference type="AlphaFoldDB" id="A0AAD5TKE7"/>
<dbReference type="Pfam" id="PF13840">
    <property type="entry name" value="ACT_7"/>
    <property type="match status" value="1"/>
</dbReference>
<name>A0AAD5TKE7_9FUNG</name>
<organism evidence="2 3">
    <name type="scientific">Geranomyces variabilis</name>
    <dbReference type="NCBI Taxonomy" id="109894"/>
    <lineage>
        <taxon>Eukaryota</taxon>
        <taxon>Fungi</taxon>
        <taxon>Fungi incertae sedis</taxon>
        <taxon>Chytridiomycota</taxon>
        <taxon>Chytridiomycota incertae sedis</taxon>
        <taxon>Chytridiomycetes</taxon>
        <taxon>Spizellomycetales</taxon>
        <taxon>Powellomycetaceae</taxon>
        <taxon>Geranomyces</taxon>
    </lineage>
</organism>
<dbReference type="InterPro" id="IPR045865">
    <property type="entry name" value="ACT-like_dom_sf"/>
</dbReference>
<comment type="caution">
    <text evidence="2">The sequence shown here is derived from an EMBL/GenBank/DDBJ whole genome shotgun (WGS) entry which is preliminary data.</text>
</comment>
<evidence type="ECO:0000259" key="1">
    <source>
        <dbReference type="Pfam" id="PF13840"/>
    </source>
</evidence>
<dbReference type="PANTHER" id="PTHR31131">
    <property type="entry name" value="CHROMOSOME 1, WHOLE GENOME SHOTGUN SEQUENCE"/>
    <property type="match status" value="1"/>
</dbReference>